<comment type="caution">
    <text evidence="1">The sequence shown here is derived from an EMBL/GenBank/DDBJ whole genome shotgun (WGS) entry which is preliminary data.</text>
</comment>
<keyword evidence="2" id="KW-1185">Reference proteome</keyword>
<evidence type="ECO:0000313" key="1">
    <source>
        <dbReference type="EMBL" id="GAC42820.1"/>
    </source>
</evidence>
<dbReference type="Pfam" id="PF11579">
    <property type="entry name" value="DUF3238"/>
    <property type="match status" value="1"/>
</dbReference>
<keyword evidence="1" id="KW-0804">Transcription</keyword>
<dbReference type="GO" id="GO:0000428">
    <property type="term" value="C:DNA-directed RNA polymerase complex"/>
    <property type="evidence" value="ECO:0007669"/>
    <property type="project" value="UniProtKB-KW"/>
</dbReference>
<dbReference type="InterPro" id="IPR021631">
    <property type="entry name" value="DUF3238"/>
</dbReference>
<name>M9LID6_PAEPP</name>
<protein>
    <submittedName>
        <fullName evidence="1">DNA-directed RNA polymerase</fullName>
    </submittedName>
</protein>
<keyword evidence="1" id="KW-0240">DNA-directed RNA polymerase</keyword>
<accession>M9LID6</accession>
<dbReference type="AlphaFoldDB" id="M9LID6"/>
<gene>
    <name evidence="1" type="ORF">PPOP_2180</name>
</gene>
<proteinExistence type="predicted"/>
<sequence>MQMSTVVIKIKAFIPEATIPHPNPLVGTTFDGDNRGFSFDGSYRIAQYIKVDLDDLDIVTDMAMTGTTCENVLKFYPSEVAPSSVETQKKCKKASTSGIKVEDVKVKDNILYFKAVGAASNPRVPGSPDIDYEMYFTVRKNGRVCVAGGHDGFPNYEVWVQKNNETPKNLYQYDHGTEGPGALLSPMDKGITEGTCS</sequence>
<dbReference type="OrthoDB" id="2627493at2"/>
<reference evidence="1 2" key="1">
    <citation type="submission" date="2012-10" db="EMBL/GenBank/DDBJ databases">
        <title>Draft Genome Sequence of Paenibacillus popilliae ATCC 14706T.</title>
        <authorList>
            <person name="Iiyama K."/>
            <person name="Mori K."/>
            <person name="Mon H."/>
            <person name="Chieda Y."/>
            <person name="Lee J.M."/>
            <person name="Kusakabe T."/>
            <person name="Tashiro K."/>
            <person name="Asano S."/>
            <person name="Yasunaga-Aoki C."/>
            <person name="Shimizu S."/>
        </authorList>
    </citation>
    <scope>NUCLEOTIDE SEQUENCE [LARGE SCALE GENOMIC DNA]</scope>
    <source>
        <strain evidence="1 2">ATCC 14706</strain>
    </source>
</reference>
<organism evidence="1 2">
    <name type="scientific">Paenibacillus popilliae ATCC 14706</name>
    <dbReference type="NCBI Taxonomy" id="1212764"/>
    <lineage>
        <taxon>Bacteria</taxon>
        <taxon>Bacillati</taxon>
        <taxon>Bacillota</taxon>
        <taxon>Bacilli</taxon>
        <taxon>Bacillales</taxon>
        <taxon>Paenibacillaceae</taxon>
        <taxon>Paenibacillus</taxon>
    </lineage>
</organism>
<dbReference type="EMBL" id="BALG01000147">
    <property type="protein sequence ID" value="GAC42820.1"/>
    <property type="molecule type" value="Genomic_DNA"/>
</dbReference>
<evidence type="ECO:0000313" key="2">
    <source>
        <dbReference type="Proteomes" id="UP000029453"/>
    </source>
</evidence>
<dbReference type="Proteomes" id="UP000029453">
    <property type="component" value="Unassembled WGS sequence"/>
</dbReference>